<reference evidence="13 14" key="1">
    <citation type="submission" date="2020-08" db="EMBL/GenBank/DDBJ databases">
        <title>Cohnella phylogeny.</title>
        <authorList>
            <person name="Dunlap C."/>
        </authorList>
    </citation>
    <scope>NUCLEOTIDE SEQUENCE [LARGE SCALE GENOMIC DNA]</scope>
    <source>
        <strain evidence="13 14">DSM 28246</strain>
    </source>
</reference>
<dbReference type="SUPFAM" id="SSF54285">
    <property type="entry name" value="MoaD/ThiS"/>
    <property type="match status" value="1"/>
</dbReference>
<feature type="binding site" evidence="9">
    <location>
        <begin position="36"/>
        <end position="40"/>
    </location>
    <ligand>
        <name>4-amino-2-methyl-5-(diphosphooxymethyl)pyrimidine</name>
        <dbReference type="ChEBI" id="CHEBI:57841"/>
    </ligand>
</feature>
<dbReference type="InterPro" id="IPR016155">
    <property type="entry name" value="Mopterin_synth/thiamin_S_b"/>
</dbReference>
<dbReference type="InterPro" id="IPR012675">
    <property type="entry name" value="Beta-grasp_dom_sf"/>
</dbReference>
<feature type="binding site" evidence="9">
    <location>
        <position position="107"/>
    </location>
    <ligand>
        <name>4-amino-2-methyl-5-(diphosphooxymethyl)pyrimidine</name>
        <dbReference type="ChEBI" id="CHEBI:57841"/>
    </ligand>
</feature>
<evidence type="ECO:0000256" key="11">
    <source>
        <dbReference type="RuleBase" id="RU004253"/>
    </source>
</evidence>
<proteinExistence type="inferred from homology"/>
<dbReference type="EMBL" id="JACJVP010000004">
    <property type="protein sequence ID" value="MBB6669723.1"/>
    <property type="molecule type" value="Genomic_DNA"/>
</dbReference>
<dbReference type="EC" id="2.5.1.3" evidence="9"/>
<dbReference type="PANTHER" id="PTHR20857">
    <property type="entry name" value="THIAMINE-PHOSPHATE PYROPHOSPHORYLASE"/>
    <property type="match status" value="1"/>
</dbReference>
<feature type="binding site" evidence="9">
    <location>
        <position position="69"/>
    </location>
    <ligand>
        <name>Mg(2+)</name>
        <dbReference type="ChEBI" id="CHEBI:18420"/>
    </ligand>
</feature>
<dbReference type="FunFam" id="3.20.20.70:FF:000096">
    <property type="entry name" value="Thiamine-phosphate synthase"/>
    <property type="match status" value="1"/>
</dbReference>
<keyword evidence="4 9" id="KW-0460">Magnesium</keyword>
<gene>
    <name evidence="9 13" type="primary">thiE</name>
    <name evidence="13" type="ORF">H7C19_03375</name>
</gene>
<comment type="catalytic activity">
    <reaction evidence="7 9 10">
        <text>2-(2-carboxy-4-methylthiazol-5-yl)ethyl phosphate + 4-amino-2-methyl-5-(diphosphooxymethyl)pyrimidine + 2 H(+) = thiamine phosphate + CO2 + diphosphate</text>
        <dbReference type="Rhea" id="RHEA:47848"/>
        <dbReference type="ChEBI" id="CHEBI:15378"/>
        <dbReference type="ChEBI" id="CHEBI:16526"/>
        <dbReference type="ChEBI" id="CHEBI:33019"/>
        <dbReference type="ChEBI" id="CHEBI:37575"/>
        <dbReference type="ChEBI" id="CHEBI:57841"/>
        <dbReference type="ChEBI" id="CHEBI:62890"/>
        <dbReference type="EC" id="2.5.1.3"/>
    </reaction>
</comment>
<feature type="binding site" evidence="9">
    <location>
        <begin position="183"/>
        <end position="184"/>
    </location>
    <ligand>
        <name>2-[(2R,5Z)-2-carboxy-4-methylthiazol-5(2H)-ylidene]ethyl phosphate</name>
        <dbReference type="ChEBI" id="CHEBI:62899"/>
    </ligand>
</feature>
<comment type="cofactor">
    <cofactor evidence="9">
        <name>Mg(2+)</name>
        <dbReference type="ChEBI" id="CHEBI:18420"/>
    </cofactor>
    <text evidence="9">Binds 1 Mg(2+) ion per subunit.</text>
</comment>
<feature type="binding site" evidence="9">
    <location>
        <position position="68"/>
    </location>
    <ligand>
        <name>4-amino-2-methyl-5-(diphosphooxymethyl)pyrimidine</name>
        <dbReference type="ChEBI" id="CHEBI:57841"/>
    </ligand>
</feature>
<dbReference type="Pfam" id="PF02581">
    <property type="entry name" value="TMP-TENI"/>
    <property type="match status" value="1"/>
</dbReference>
<comment type="catalytic activity">
    <reaction evidence="8 9 10">
        <text>2-[(2R,5Z)-2-carboxy-4-methylthiazol-5(2H)-ylidene]ethyl phosphate + 4-amino-2-methyl-5-(diphosphooxymethyl)pyrimidine + 2 H(+) = thiamine phosphate + CO2 + diphosphate</text>
        <dbReference type="Rhea" id="RHEA:47844"/>
        <dbReference type="ChEBI" id="CHEBI:15378"/>
        <dbReference type="ChEBI" id="CHEBI:16526"/>
        <dbReference type="ChEBI" id="CHEBI:33019"/>
        <dbReference type="ChEBI" id="CHEBI:37575"/>
        <dbReference type="ChEBI" id="CHEBI:57841"/>
        <dbReference type="ChEBI" id="CHEBI:62899"/>
        <dbReference type="EC" id="2.5.1.3"/>
    </reaction>
</comment>
<dbReference type="Gene3D" id="3.20.20.70">
    <property type="entry name" value="Aldolase class I"/>
    <property type="match status" value="1"/>
</dbReference>
<evidence type="ECO:0000256" key="9">
    <source>
        <dbReference type="HAMAP-Rule" id="MF_00097"/>
    </source>
</evidence>
<dbReference type="InterPro" id="IPR003749">
    <property type="entry name" value="ThiS/MoaD-like"/>
</dbReference>
<dbReference type="InterPro" id="IPR036206">
    <property type="entry name" value="ThiamineP_synth_sf"/>
</dbReference>
<keyword evidence="14" id="KW-1185">Reference proteome</keyword>
<protein>
    <recommendedName>
        <fullName evidence="9">Thiamine-phosphate synthase</fullName>
        <shortName evidence="9">TP synthase</shortName>
        <shortName evidence="9">TPS</shortName>
        <ecNumber evidence="9">2.5.1.3</ecNumber>
    </recommendedName>
    <alternativeName>
        <fullName evidence="9">Thiamine-phosphate pyrophosphorylase</fullName>
        <shortName evidence="9">TMP pyrophosphorylase</shortName>
        <shortName evidence="9">TMP-PPase</shortName>
    </alternativeName>
</protein>
<dbReference type="GO" id="GO:0009229">
    <property type="term" value="P:thiamine diphosphate biosynthetic process"/>
    <property type="evidence" value="ECO:0007669"/>
    <property type="project" value="UniProtKB-UniRule"/>
</dbReference>
<dbReference type="HAMAP" id="MF_00097">
    <property type="entry name" value="TMP_synthase"/>
    <property type="match status" value="1"/>
</dbReference>
<evidence type="ECO:0000256" key="1">
    <source>
        <dbReference type="ARBA" id="ARBA00005165"/>
    </source>
</evidence>
<dbReference type="GO" id="GO:0009228">
    <property type="term" value="P:thiamine biosynthetic process"/>
    <property type="evidence" value="ECO:0007669"/>
    <property type="project" value="UniProtKB-KW"/>
</dbReference>
<evidence type="ECO:0000256" key="4">
    <source>
        <dbReference type="ARBA" id="ARBA00022842"/>
    </source>
</evidence>
<dbReference type="UniPathway" id="UPA00060">
    <property type="reaction ID" value="UER00141"/>
</dbReference>
<keyword evidence="2 9" id="KW-0808">Transferase</keyword>
<organism evidence="13 14">
    <name type="scientific">Cohnella nanjingensis</name>
    <dbReference type="NCBI Taxonomy" id="1387779"/>
    <lineage>
        <taxon>Bacteria</taxon>
        <taxon>Bacillati</taxon>
        <taxon>Bacillota</taxon>
        <taxon>Bacilli</taxon>
        <taxon>Bacillales</taxon>
        <taxon>Paenibacillaceae</taxon>
        <taxon>Cohnella</taxon>
    </lineage>
</organism>
<evidence type="ECO:0000256" key="8">
    <source>
        <dbReference type="ARBA" id="ARBA00047883"/>
    </source>
</evidence>
<dbReference type="Gene3D" id="3.10.20.30">
    <property type="match status" value="1"/>
</dbReference>
<dbReference type="CDD" id="cd00564">
    <property type="entry name" value="TMP_TenI"/>
    <property type="match status" value="1"/>
</dbReference>
<comment type="pathway">
    <text evidence="1 9 11">Cofactor biosynthesis; thiamine diphosphate biosynthesis; thiamine phosphate from 4-amino-2-methyl-5-diphosphomethylpyrimidine and 4-methyl-5-(2-phosphoethyl)-thiazole: step 1/1.</text>
</comment>
<keyword evidence="3 9" id="KW-0479">Metal-binding</keyword>
<comment type="function">
    <text evidence="9">Condenses 4-methyl-5-(beta-hydroxyethyl)thiazole monophosphate (THZ-P) and 2-methyl-4-amino-5-hydroxymethyl pyrimidine pyrophosphate (HMP-PP) to form thiamine monophosphate (TMP).</text>
</comment>
<evidence type="ECO:0000256" key="6">
    <source>
        <dbReference type="ARBA" id="ARBA00047334"/>
    </source>
</evidence>
<evidence type="ECO:0000313" key="13">
    <source>
        <dbReference type="EMBL" id="MBB6669723.1"/>
    </source>
</evidence>
<evidence type="ECO:0000313" key="14">
    <source>
        <dbReference type="Proteomes" id="UP000547209"/>
    </source>
</evidence>
<keyword evidence="5 9" id="KW-0784">Thiamine biosynthesis</keyword>
<evidence type="ECO:0000256" key="2">
    <source>
        <dbReference type="ARBA" id="ARBA00022679"/>
    </source>
</evidence>
<evidence type="ECO:0000256" key="5">
    <source>
        <dbReference type="ARBA" id="ARBA00022977"/>
    </source>
</evidence>
<feature type="binding site" evidence="9">
    <location>
        <position position="163"/>
    </location>
    <ligand>
        <name>2-[(2R,5Z)-2-carboxy-4-methylthiazol-5(2H)-ylidene]ethyl phosphate</name>
        <dbReference type="ChEBI" id="CHEBI:62899"/>
    </ligand>
</feature>
<dbReference type="AlphaFoldDB" id="A0A7X0RLJ6"/>
<dbReference type="GO" id="GO:0005737">
    <property type="term" value="C:cytoplasm"/>
    <property type="evidence" value="ECO:0007669"/>
    <property type="project" value="TreeGrafter"/>
</dbReference>
<dbReference type="GO" id="GO:0000287">
    <property type="term" value="F:magnesium ion binding"/>
    <property type="evidence" value="ECO:0007669"/>
    <property type="project" value="UniProtKB-UniRule"/>
</dbReference>
<evidence type="ECO:0000259" key="12">
    <source>
        <dbReference type="Pfam" id="PF02581"/>
    </source>
</evidence>
<feature type="binding site" evidence="9">
    <location>
        <begin position="133"/>
        <end position="135"/>
    </location>
    <ligand>
        <name>2-[(2R,5Z)-2-carboxy-4-methylthiazol-5(2H)-ylidene]ethyl phosphate</name>
        <dbReference type="ChEBI" id="CHEBI:62899"/>
    </ligand>
</feature>
<dbReference type="InterPro" id="IPR034291">
    <property type="entry name" value="TMP_synthase"/>
</dbReference>
<dbReference type="GO" id="GO:0004789">
    <property type="term" value="F:thiamine-phosphate diphosphorylase activity"/>
    <property type="evidence" value="ECO:0007669"/>
    <property type="project" value="UniProtKB-UniRule"/>
</dbReference>
<dbReference type="NCBIfam" id="TIGR01683">
    <property type="entry name" value="thiS"/>
    <property type="match status" value="1"/>
</dbReference>
<dbReference type="PANTHER" id="PTHR20857:SF15">
    <property type="entry name" value="THIAMINE-PHOSPHATE SYNTHASE"/>
    <property type="match status" value="1"/>
</dbReference>
<evidence type="ECO:0000256" key="10">
    <source>
        <dbReference type="RuleBase" id="RU003826"/>
    </source>
</evidence>
<feature type="domain" description="Thiamine phosphate synthase/TenI" evidence="12">
    <location>
        <begin position="6"/>
        <end position="186"/>
    </location>
</feature>
<evidence type="ECO:0000256" key="7">
    <source>
        <dbReference type="ARBA" id="ARBA00047851"/>
    </source>
</evidence>
<accession>A0A7X0RLJ6</accession>
<dbReference type="SUPFAM" id="SSF51391">
    <property type="entry name" value="Thiamin phosphate synthase"/>
    <property type="match status" value="1"/>
</dbReference>
<feature type="binding site" evidence="9">
    <location>
        <position position="136"/>
    </location>
    <ligand>
        <name>4-amino-2-methyl-5-(diphosphooxymethyl)pyrimidine</name>
        <dbReference type="ChEBI" id="CHEBI:57841"/>
    </ligand>
</feature>
<dbReference type="InterPro" id="IPR022998">
    <property type="entry name" value="ThiamineP_synth_TenI"/>
</dbReference>
<dbReference type="Pfam" id="PF02597">
    <property type="entry name" value="ThiS"/>
    <property type="match status" value="1"/>
</dbReference>
<feature type="binding site" evidence="9">
    <location>
        <position position="88"/>
    </location>
    <ligand>
        <name>Mg(2+)</name>
        <dbReference type="ChEBI" id="CHEBI:18420"/>
    </ligand>
</feature>
<comment type="similarity">
    <text evidence="9 10">Belongs to the thiamine-phosphate synthase family.</text>
</comment>
<comment type="catalytic activity">
    <reaction evidence="6 9 10">
        <text>4-methyl-5-(2-phosphooxyethyl)-thiazole + 4-amino-2-methyl-5-(diphosphooxymethyl)pyrimidine + H(+) = thiamine phosphate + diphosphate</text>
        <dbReference type="Rhea" id="RHEA:22328"/>
        <dbReference type="ChEBI" id="CHEBI:15378"/>
        <dbReference type="ChEBI" id="CHEBI:33019"/>
        <dbReference type="ChEBI" id="CHEBI:37575"/>
        <dbReference type="ChEBI" id="CHEBI:57841"/>
        <dbReference type="ChEBI" id="CHEBI:58296"/>
        <dbReference type="EC" id="2.5.1.3"/>
    </reaction>
</comment>
<dbReference type="NCBIfam" id="TIGR00693">
    <property type="entry name" value="thiE"/>
    <property type="match status" value="1"/>
</dbReference>
<sequence length="284" mass="30409">MHECKLYVVSGENYHPDRGLLEVMEAAIRGGADIVQLRDKASPKRELLRKARAMRELTRRLGTLFIVNDHPDIALAAEADGVHLGQDDLPVASARQMLGPDRLIGVSTHALPQAIAAERAGADYIGAGPVYPTGTKPDRPAATLSYISEAARAVRIPFFAIGGIHPGNAEDVLAAGASRLCAVSAVVGSPDPEEACRRLRGYIDRRQASRPPSPSAAARARLTVNGRAVETPAATLLELAAEYRLADRRVVAERNGEVVPRASWPDVPVREGDRIEFVHFVGGG</sequence>
<dbReference type="CDD" id="cd00565">
    <property type="entry name" value="Ubl_ThiS"/>
    <property type="match status" value="1"/>
</dbReference>
<evidence type="ECO:0000256" key="3">
    <source>
        <dbReference type="ARBA" id="ARBA00022723"/>
    </source>
</evidence>
<dbReference type="InterPro" id="IPR010035">
    <property type="entry name" value="Thi_S"/>
</dbReference>
<dbReference type="Proteomes" id="UP000547209">
    <property type="component" value="Unassembled WGS sequence"/>
</dbReference>
<name>A0A7X0RLJ6_9BACL</name>
<comment type="caution">
    <text evidence="13">The sequence shown here is derived from an EMBL/GenBank/DDBJ whole genome shotgun (WGS) entry which is preliminary data.</text>
</comment>
<dbReference type="InterPro" id="IPR013785">
    <property type="entry name" value="Aldolase_TIM"/>
</dbReference>